<gene>
    <name evidence="1" type="ORF">SPARVUS_LOCUS14894814</name>
</gene>
<keyword evidence="2" id="KW-1185">Reference proteome</keyword>
<evidence type="ECO:0000313" key="1">
    <source>
        <dbReference type="EMBL" id="CAI9613459.1"/>
    </source>
</evidence>
<name>A0ABN9GX03_9NEOB</name>
<dbReference type="Proteomes" id="UP001162483">
    <property type="component" value="Unassembled WGS sequence"/>
</dbReference>
<feature type="non-terminal residue" evidence="1">
    <location>
        <position position="42"/>
    </location>
</feature>
<proteinExistence type="predicted"/>
<organism evidence="1 2">
    <name type="scientific">Staurois parvus</name>
    <dbReference type="NCBI Taxonomy" id="386267"/>
    <lineage>
        <taxon>Eukaryota</taxon>
        <taxon>Metazoa</taxon>
        <taxon>Chordata</taxon>
        <taxon>Craniata</taxon>
        <taxon>Vertebrata</taxon>
        <taxon>Euteleostomi</taxon>
        <taxon>Amphibia</taxon>
        <taxon>Batrachia</taxon>
        <taxon>Anura</taxon>
        <taxon>Neobatrachia</taxon>
        <taxon>Ranoidea</taxon>
        <taxon>Ranidae</taxon>
        <taxon>Staurois</taxon>
    </lineage>
</organism>
<accession>A0ABN9GX03</accession>
<protein>
    <submittedName>
        <fullName evidence="1">Uncharacterized protein</fullName>
    </submittedName>
</protein>
<comment type="caution">
    <text evidence="1">The sequence shown here is derived from an EMBL/GenBank/DDBJ whole genome shotgun (WGS) entry which is preliminary data.</text>
</comment>
<sequence length="42" mass="4697">MCNLDGLLCGLGQVAESLYVDRGPPILMIPLQRPIRMEALWL</sequence>
<evidence type="ECO:0000313" key="2">
    <source>
        <dbReference type="Proteomes" id="UP001162483"/>
    </source>
</evidence>
<dbReference type="EMBL" id="CATNWA010019480">
    <property type="protein sequence ID" value="CAI9613459.1"/>
    <property type="molecule type" value="Genomic_DNA"/>
</dbReference>
<reference evidence="1" key="1">
    <citation type="submission" date="2023-05" db="EMBL/GenBank/DDBJ databases">
        <authorList>
            <person name="Stuckert A."/>
        </authorList>
    </citation>
    <scope>NUCLEOTIDE SEQUENCE</scope>
</reference>